<evidence type="ECO:0000256" key="1">
    <source>
        <dbReference type="SAM" id="MobiDB-lite"/>
    </source>
</evidence>
<protein>
    <submittedName>
        <fullName evidence="2">Uncharacterized protein</fullName>
    </submittedName>
</protein>
<dbReference type="EMBL" id="JAACJO010000001">
    <property type="protein sequence ID" value="KAF5363420.1"/>
    <property type="molecule type" value="Genomic_DNA"/>
</dbReference>
<dbReference type="Proteomes" id="UP000559027">
    <property type="component" value="Unassembled WGS sequence"/>
</dbReference>
<dbReference type="AlphaFoldDB" id="A0A8H5GEN3"/>
<accession>A0A8H5GEN3</accession>
<comment type="caution">
    <text evidence="2">The sequence shown here is derived from an EMBL/GenBank/DDBJ whole genome shotgun (WGS) entry which is preliminary data.</text>
</comment>
<name>A0A8H5GEN3_9AGAR</name>
<reference evidence="2 3" key="1">
    <citation type="journal article" date="2020" name="ISME J.">
        <title>Uncovering the hidden diversity of litter-decomposition mechanisms in mushroom-forming fungi.</title>
        <authorList>
            <person name="Floudas D."/>
            <person name="Bentzer J."/>
            <person name="Ahren D."/>
            <person name="Johansson T."/>
            <person name="Persson P."/>
            <person name="Tunlid A."/>
        </authorList>
    </citation>
    <scope>NUCLEOTIDE SEQUENCE [LARGE SCALE GENOMIC DNA]</scope>
    <source>
        <strain evidence="2 3">CBS 146.42</strain>
    </source>
</reference>
<gene>
    <name evidence="2" type="ORF">D9756_000385</name>
</gene>
<evidence type="ECO:0000313" key="2">
    <source>
        <dbReference type="EMBL" id="KAF5363420.1"/>
    </source>
</evidence>
<proteinExistence type="predicted"/>
<organism evidence="2 3">
    <name type="scientific">Leucocoprinus leucothites</name>
    <dbReference type="NCBI Taxonomy" id="201217"/>
    <lineage>
        <taxon>Eukaryota</taxon>
        <taxon>Fungi</taxon>
        <taxon>Dikarya</taxon>
        <taxon>Basidiomycota</taxon>
        <taxon>Agaricomycotina</taxon>
        <taxon>Agaricomycetes</taxon>
        <taxon>Agaricomycetidae</taxon>
        <taxon>Agaricales</taxon>
        <taxon>Agaricineae</taxon>
        <taxon>Agaricaceae</taxon>
        <taxon>Leucocoprinus</taxon>
    </lineage>
</organism>
<dbReference type="OrthoDB" id="3366194at2759"/>
<evidence type="ECO:0000313" key="3">
    <source>
        <dbReference type="Proteomes" id="UP000559027"/>
    </source>
</evidence>
<keyword evidence="3" id="KW-1185">Reference proteome</keyword>
<feature type="region of interest" description="Disordered" evidence="1">
    <location>
        <begin position="124"/>
        <end position="145"/>
    </location>
</feature>
<sequence>MPSFSSMFTASSDVTAHATFDDLVASYRMPPPGPNYFRARRQLWLTPRSDRGQKIKQSPVSSAQKRLVEILQAPEAVYSDSCWRNGIEKAWKGLSKGERLRHRLPLSLTIKVLQASWIRDDTWPAGMRAPESDDEVPEEPSPEPMVLERIDITKPIPELSILS</sequence>
<feature type="compositionally biased region" description="Acidic residues" evidence="1">
    <location>
        <begin position="132"/>
        <end position="141"/>
    </location>
</feature>